<feature type="compositionally biased region" description="Polar residues" evidence="1">
    <location>
        <begin position="338"/>
        <end position="356"/>
    </location>
</feature>
<dbReference type="EMBL" id="CAXITT010000331">
    <property type="protein sequence ID" value="CAL1539189.1"/>
    <property type="molecule type" value="Genomic_DNA"/>
</dbReference>
<accession>A0AAV2I0F7</accession>
<evidence type="ECO:0008006" key="4">
    <source>
        <dbReference type="Google" id="ProtNLM"/>
    </source>
</evidence>
<feature type="region of interest" description="Disordered" evidence="1">
    <location>
        <begin position="199"/>
        <end position="245"/>
    </location>
</feature>
<sequence>MSDLFIQEDDEYSRKERHCFSKTVRQPVSVTAAVDTCSVNRAQTLHTYTLAVDSTNDAYQKTCAQVIGEQEEDDSVYSQLAVVNENYTNSIKSEDIDWEEVRKYEEHVRKIDEPIRICDNSAVYTLPNIELIRQAPVLSDDLGDDIVSALDLKSEDLGDDIVSALDLKSEDLSEVITAINQDKIEGNTVVVSEPGEVSSLVPADSSVPASSLSKDAVTPVSLEESPISSGTVDERSDVESGKTDVEDVGLTLPLEKSNPQPIPQPVKKSPRSGFSLLSFFDRILLPNDKKNAAEKTASEVGDVKTDDSVVTTPTKIDSVVAQPVQDLVPVIASKISPAGTQPSVPATPSKPNQLSLDLTPKKTNESTPSRIRSIFFKTKAPNPDKEKIIQEEKELSCKIITTAGAVRNKSAENFPKARPLSAFVDRDTEFMEDSAILDSKPHARPLSMYDLPYGESFPIRNTDFILTSNGSLPVQFDGQAVHDLACTGFKTSSTPAVKLSADDDTCSPITTSPAAADECSEASSSESDISERPKLISEIDVAQICQWDGKTDNNFTVPEYRYVLALTTCPEEIDSDKLAFIEGDYLQVLAQLDSQYIYCSSGKKEGLVDLADVEPLPEGDFQEPLSESIDQ</sequence>
<feature type="compositionally biased region" description="Basic and acidic residues" evidence="1">
    <location>
        <begin position="232"/>
        <end position="245"/>
    </location>
</feature>
<dbReference type="Proteomes" id="UP001497497">
    <property type="component" value="Unassembled WGS sequence"/>
</dbReference>
<dbReference type="SUPFAM" id="SSF50044">
    <property type="entry name" value="SH3-domain"/>
    <property type="match status" value="1"/>
</dbReference>
<evidence type="ECO:0000313" key="2">
    <source>
        <dbReference type="EMBL" id="CAL1539189.1"/>
    </source>
</evidence>
<organism evidence="2 3">
    <name type="scientific">Lymnaea stagnalis</name>
    <name type="common">Great pond snail</name>
    <name type="synonym">Helix stagnalis</name>
    <dbReference type="NCBI Taxonomy" id="6523"/>
    <lineage>
        <taxon>Eukaryota</taxon>
        <taxon>Metazoa</taxon>
        <taxon>Spiralia</taxon>
        <taxon>Lophotrochozoa</taxon>
        <taxon>Mollusca</taxon>
        <taxon>Gastropoda</taxon>
        <taxon>Heterobranchia</taxon>
        <taxon>Euthyneura</taxon>
        <taxon>Panpulmonata</taxon>
        <taxon>Hygrophila</taxon>
        <taxon>Lymnaeoidea</taxon>
        <taxon>Lymnaeidae</taxon>
        <taxon>Lymnaea</taxon>
    </lineage>
</organism>
<proteinExistence type="predicted"/>
<comment type="caution">
    <text evidence="2">The sequence shown here is derived from an EMBL/GenBank/DDBJ whole genome shotgun (WGS) entry which is preliminary data.</text>
</comment>
<dbReference type="InterPro" id="IPR036028">
    <property type="entry name" value="SH3-like_dom_sf"/>
</dbReference>
<gene>
    <name evidence="2" type="ORF">GSLYS_00013008001</name>
</gene>
<evidence type="ECO:0000313" key="3">
    <source>
        <dbReference type="Proteomes" id="UP001497497"/>
    </source>
</evidence>
<feature type="region of interest" description="Disordered" evidence="1">
    <location>
        <begin position="336"/>
        <end position="367"/>
    </location>
</feature>
<dbReference type="AlphaFoldDB" id="A0AAV2I0F7"/>
<feature type="region of interest" description="Disordered" evidence="1">
    <location>
        <begin position="510"/>
        <end position="531"/>
    </location>
</feature>
<feature type="compositionally biased region" description="Low complexity" evidence="1">
    <location>
        <begin position="512"/>
        <end position="527"/>
    </location>
</feature>
<keyword evidence="3" id="KW-1185">Reference proteome</keyword>
<evidence type="ECO:0000256" key="1">
    <source>
        <dbReference type="SAM" id="MobiDB-lite"/>
    </source>
</evidence>
<reference evidence="2 3" key="1">
    <citation type="submission" date="2024-04" db="EMBL/GenBank/DDBJ databases">
        <authorList>
            <consortium name="Genoscope - CEA"/>
            <person name="William W."/>
        </authorList>
    </citation>
    <scope>NUCLEOTIDE SEQUENCE [LARGE SCALE GENOMIC DNA]</scope>
</reference>
<protein>
    <recommendedName>
        <fullName evidence="4">SH3 domain-containing protein</fullName>
    </recommendedName>
</protein>
<name>A0AAV2I0F7_LYMST</name>